<feature type="compositionally biased region" description="Basic and acidic residues" evidence="1">
    <location>
        <begin position="1"/>
        <end position="10"/>
    </location>
</feature>
<dbReference type="AlphaFoldDB" id="A0A8F1MD35"/>
<reference evidence="2" key="1">
    <citation type="submission" date="2021-06" db="EMBL/GenBank/DDBJ databases">
        <title>An adapted protocol for Saccharibacteria cultivation: two new species join this phylum of Candidate Phyla Radiations.</title>
        <authorList>
            <person name="Ibrahim A."/>
            <person name="Maatouk M."/>
            <person name="Zgheib R."/>
            <person name="Haddad G."/>
            <person name="Bou Khalil J."/>
            <person name="Raoult D."/>
            <person name="Bittar F."/>
        </authorList>
    </citation>
    <scope>NUCLEOTIDE SEQUENCE</scope>
    <source>
        <strain evidence="2">IHU1</strain>
    </source>
</reference>
<evidence type="ECO:0000313" key="2">
    <source>
        <dbReference type="EMBL" id="QWQ32358.1"/>
    </source>
</evidence>
<feature type="compositionally biased region" description="Basic and acidic residues" evidence="1">
    <location>
        <begin position="23"/>
        <end position="34"/>
    </location>
</feature>
<feature type="compositionally biased region" description="Polar residues" evidence="1">
    <location>
        <begin position="36"/>
        <end position="50"/>
    </location>
</feature>
<feature type="region of interest" description="Disordered" evidence="1">
    <location>
        <begin position="1"/>
        <end position="50"/>
    </location>
</feature>
<protein>
    <submittedName>
        <fullName evidence="2">Uncharacterized protein</fullName>
    </submittedName>
</protein>
<keyword evidence="3" id="KW-1185">Reference proteome</keyword>
<evidence type="ECO:0000313" key="3">
    <source>
        <dbReference type="Proteomes" id="UP000679129"/>
    </source>
</evidence>
<dbReference type="Proteomes" id="UP000679129">
    <property type="component" value="Chromosome"/>
</dbReference>
<sequence length="50" mass="5703">MKLMPTEEIKNLPFMKKVGPEPLDPHKTRAERFYQADSSSPKLNDKASIS</sequence>
<accession>A0A8F1MD35</accession>
<name>A0A8F1MD35_9BACT</name>
<proteinExistence type="predicted"/>
<dbReference type="KEGG" id="mnd:KOY48_00440"/>
<gene>
    <name evidence="2" type="ORF">KOY48_00440</name>
</gene>
<evidence type="ECO:0000256" key="1">
    <source>
        <dbReference type="SAM" id="MobiDB-lite"/>
    </source>
</evidence>
<dbReference type="EMBL" id="CP076460">
    <property type="protein sequence ID" value="QWQ32358.1"/>
    <property type="molecule type" value="Genomic_DNA"/>
</dbReference>
<organism evidence="2 3">
    <name type="scientific">Candidatus Minimicrobia naudis</name>
    <dbReference type="NCBI Taxonomy" id="2841263"/>
    <lineage>
        <taxon>Bacteria</taxon>
        <taxon>Candidatus Saccharimonadota</taxon>
        <taxon>Candidatus Saccharimonadota incertae sedis</taxon>
        <taxon>Candidatus Minimicrobia</taxon>
    </lineage>
</organism>